<feature type="compositionally biased region" description="Basic and acidic residues" evidence="1">
    <location>
        <begin position="17"/>
        <end position="26"/>
    </location>
</feature>
<name>A0AAV5WKP3_9BILA</name>
<reference evidence="2" key="1">
    <citation type="submission" date="2023-10" db="EMBL/GenBank/DDBJ databases">
        <title>Genome assembly of Pristionchus species.</title>
        <authorList>
            <person name="Yoshida K."/>
            <person name="Sommer R.J."/>
        </authorList>
    </citation>
    <scope>NUCLEOTIDE SEQUENCE</scope>
    <source>
        <strain evidence="2">RS5133</strain>
    </source>
</reference>
<organism evidence="2 3">
    <name type="scientific">Pristionchus fissidentatus</name>
    <dbReference type="NCBI Taxonomy" id="1538716"/>
    <lineage>
        <taxon>Eukaryota</taxon>
        <taxon>Metazoa</taxon>
        <taxon>Ecdysozoa</taxon>
        <taxon>Nematoda</taxon>
        <taxon>Chromadorea</taxon>
        <taxon>Rhabditida</taxon>
        <taxon>Rhabditina</taxon>
        <taxon>Diplogasteromorpha</taxon>
        <taxon>Diplogasteroidea</taxon>
        <taxon>Neodiplogasteridae</taxon>
        <taxon>Pristionchus</taxon>
    </lineage>
</organism>
<evidence type="ECO:0000313" key="3">
    <source>
        <dbReference type="Proteomes" id="UP001432322"/>
    </source>
</evidence>
<gene>
    <name evidence="2" type="ORF">PFISCL1PPCAC_22402</name>
</gene>
<keyword evidence="3" id="KW-1185">Reference proteome</keyword>
<feature type="region of interest" description="Disordered" evidence="1">
    <location>
        <begin position="112"/>
        <end position="141"/>
    </location>
</feature>
<dbReference type="AlphaFoldDB" id="A0AAV5WKP3"/>
<evidence type="ECO:0000256" key="1">
    <source>
        <dbReference type="SAM" id="MobiDB-lite"/>
    </source>
</evidence>
<accession>A0AAV5WKP3</accession>
<proteinExistence type="predicted"/>
<protein>
    <submittedName>
        <fullName evidence="2">Uncharacterized protein</fullName>
    </submittedName>
</protein>
<sequence>MRAESGVLKRPGRMRKVKEEKPIEKKSGVSKQEYLEDVIAFIYSRLDHNEKPLVHKRVCELRHRSENPRNKWKLYCKRSRACEHRKKWIASPISQEPVCVDENDNWEEVEVKVDDEDSESDQKIRSNQISDQSSITSYTPQKIYRNGSRVAECAK</sequence>
<evidence type="ECO:0000313" key="2">
    <source>
        <dbReference type="EMBL" id="GMT31105.1"/>
    </source>
</evidence>
<dbReference type="Proteomes" id="UP001432322">
    <property type="component" value="Unassembled WGS sequence"/>
</dbReference>
<feature type="region of interest" description="Disordered" evidence="1">
    <location>
        <begin position="1"/>
        <end position="26"/>
    </location>
</feature>
<dbReference type="EMBL" id="BTSY01000005">
    <property type="protein sequence ID" value="GMT31105.1"/>
    <property type="molecule type" value="Genomic_DNA"/>
</dbReference>
<comment type="caution">
    <text evidence="2">The sequence shown here is derived from an EMBL/GenBank/DDBJ whole genome shotgun (WGS) entry which is preliminary data.</text>
</comment>
<feature type="compositionally biased region" description="Polar residues" evidence="1">
    <location>
        <begin position="125"/>
        <end position="140"/>
    </location>
</feature>